<comment type="caution">
    <text evidence="1">The sequence shown here is derived from an EMBL/GenBank/DDBJ whole genome shotgun (WGS) entry which is preliminary data.</text>
</comment>
<dbReference type="EMBL" id="CM056744">
    <property type="protein sequence ID" value="KAJ8664430.1"/>
    <property type="molecule type" value="Genomic_DNA"/>
</dbReference>
<sequence length="177" mass="20650">MALAEESLQHIVEDPDKQDFTKLGDIVNFQSKSIEEEIRNKKNDSDALYPVTNIRHNPQFLDHMLRRWMPYVCLWNSLVLKRLDIDKSRMTQVYIEAWHRVMEKNGEEGVPLATTSSSRQKPHYPEEQCNPVSQEGFKRKKKKAKRPDYSQGCRIRKQADDTSDSDGVDIENEKSQA</sequence>
<organism evidence="1 2">
    <name type="scientific">Eretmocerus hayati</name>
    <dbReference type="NCBI Taxonomy" id="131215"/>
    <lineage>
        <taxon>Eukaryota</taxon>
        <taxon>Metazoa</taxon>
        <taxon>Ecdysozoa</taxon>
        <taxon>Arthropoda</taxon>
        <taxon>Hexapoda</taxon>
        <taxon>Insecta</taxon>
        <taxon>Pterygota</taxon>
        <taxon>Neoptera</taxon>
        <taxon>Endopterygota</taxon>
        <taxon>Hymenoptera</taxon>
        <taxon>Apocrita</taxon>
        <taxon>Proctotrupomorpha</taxon>
        <taxon>Chalcidoidea</taxon>
        <taxon>Aphelinidae</taxon>
        <taxon>Aphelininae</taxon>
        <taxon>Eretmocerus</taxon>
    </lineage>
</organism>
<evidence type="ECO:0000313" key="2">
    <source>
        <dbReference type="Proteomes" id="UP001239111"/>
    </source>
</evidence>
<proteinExistence type="predicted"/>
<dbReference type="Proteomes" id="UP001239111">
    <property type="component" value="Chromosome 4"/>
</dbReference>
<name>A0ACC2N015_9HYME</name>
<accession>A0ACC2N015</accession>
<gene>
    <name evidence="1" type="ORF">QAD02_006092</name>
</gene>
<reference evidence="1" key="1">
    <citation type="submission" date="2023-04" db="EMBL/GenBank/DDBJ databases">
        <title>A chromosome-level genome assembly of the parasitoid wasp Eretmocerus hayati.</title>
        <authorList>
            <person name="Zhong Y."/>
            <person name="Liu S."/>
            <person name="Liu Y."/>
        </authorList>
    </citation>
    <scope>NUCLEOTIDE SEQUENCE</scope>
    <source>
        <strain evidence="1">ZJU_SS_LIU_2023</strain>
    </source>
</reference>
<evidence type="ECO:0000313" key="1">
    <source>
        <dbReference type="EMBL" id="KAJ8664430.1"/>
    </source>
</evidence>
<keyword evidence="2" id="KW-1185">Reference proteome</keyword>
<protein>
    <submittedName>
        <fullName evidence="1">Uncharacterized protein</fullName>
    </submittedName>
</protein>